<evidence type="ECO:0000256" key="1">
    <source>
        <dbReference type="ARBA" id="ARBA00012282"/>
    </source>
</evidence>
<dbReference type="Pfam" id="PF00563">
    <property type="entry name" value="EAL"/>
    <property type="match status" value="1"/>
</dbReference>
<dbReference type="PANTHER" id="PTHR44757:SF2">
    <property type="entry name" value="BIOFILM ARCHITECTURE MAINTENANCE PROTEIN MBAA"/>
    <property type="match status" value="1"/>
</dbReference>
<evidence type="ECO:0000256" key="3">
    <source>
        <dbReference type="SAM" id="Coils"/>
    </source>
</evidence>
<feature type="transmembrane region" description="Helical" evidence="4">
    <location>
        <begin position="41"/>
        <end position="58"/>
    </location>
</feature>
<dbReference type="EC" id="3.1.4.52" evidence="1"/>
<feature type="transmembrane region" description="Helical" evidence="4">
    <location>
        <begin position="132"/>
        <end position="151"/>
    </location>
</feature>
<dbReference type="CDD" id="cd01949">
    <property type="entry name" value="GGDEF"/>
    <property type="match status" value="1"/>
</dbReference>
<dbReference type="STRING" id="1245526.SAMN05216580_1044"/>
<keyword evidence="3" id="KW-0175">Coiled coil</keyword>
<dbReference type="PROSITE" id="PS50883">
    <property type="entry name" value="EAL"/>
    <property type="match status" value="1"/>
</dbReference>
<evidence type="ECO:0000256" key="2">
    <source>
        <dbReference type="ARBA" id="ARBA00022636"/>
    </source>
</evidence>
<accession>A0A1H2F6C3</accession>
<dbReference type="InterPro" id="IPR001633">
    <property type="entry name" value="EAL_dom"/>
</dbReference>
<dbReference type="PROSITE" id="PS50887">
    <property type="entry name" value="GGDEF"/>
    <property type="match status" value="1"/>
</dbReference>
<evidence type="ECO:0000256" key="4">
    <source>
        <dbReference type="SAM" id="Phobius"/>
    </source>
</evidence>
<dbReference type="Gene3D" id="3.20.20.450">
    <property type="entry name" value="EAL domain"/>
    <property type="match status" value="1"/>
</dbReference>
<dbReference type="InterPro" id="IPR000160">
    <property type="entry name" value="GGDEF_dom"/>
</dbReference>
<dbReference type="Pfam" id="PF00990">
    <property type="entry name" value="GGDEF"/>
    <property type="match status" value="1"/>
</dbReference>
<evidence type="ECO:0000313" key="7">
    <source>
        <dbReference type="EMBL" id="SDU02877.1"/>
    </source>
</evidence>
<feature type="transmembrane region" description="Helical" evidence="4">
    <location>
        <begin position="156"/>
        <end position="173"/>
    </location>
</feature>
<keyword evidence="4" id="KW-0812">Transmembrane</keyword>
<dbReference type="SUPFAM" id="SSF55073">
    <property type="entry name" value="Nucleotide cyclase"/>
    <property type="match status" value="1"/>
</dbReference>
<dbReference type="InterPro" id="IPR029787">
    <property type="entry name" value="Nucleotide_cyclase"/>
</dbReference>
<dbReference type="OrthoDB" id="9804951at2"/>
<sequence length="711" mass="78098">MILLARTDTVPPALEPEAVRRRYLTQIDAALTRQLYEGSRLPTLLMLLSGLTCAGLLWDAGANHLLAPLLLWLTLLVGLRLWQTSAFERADPERQALPQWRCNFLLGAAASGSTLALVGVLLMPLATPLQQALVYGLLAAAIIASSVVYAASLRAFLAFAVPGLLPSSLYLLGGPAAHWGAFGLMLLCALSLSAWQVSRVTHHNLLRRFQNQALIEHLEQSRHGVESLNDELAREVGQRREAEAQLRKTQAALEELVSERTRELGASERARREEESRRRYLTSHDQLTGLANRTLLLQRVEEATQRVRQGGRSLALLHLDLDRFQLLNDSLGHEIADDVLREMARRLSASVREADTIARLSVDEFAVLLEGRFGADELEQLASRVLGTLRRSLMVGEHELLISASLGIALLPETAGDPAALVSQANMAMQRAKQLGGNCLQFFSEGLRGCTRERLLLEAQLDKALERGQLEVFYQPKLVLAHNRLLGAEALVRWRHPEFGLVSPASFISLAEETGQIVAIGEFVLRQACRQACAWHALGLDWLRVSVNISMHQLRKGDFVELVAAVLAETGLPPAQLELELTETQLSDDVSAVAELFRRLRALGVRLAIDDFGTGYSSLGYLKHLPVDVLKIDQAFIRELDGSDHGGDAAIARAIIVMAHSLGLEVVAEGVEETTQLEFLRTHGCDEIQGYLISRPVPADSLAELLRAQAA</sequence>
<dbReference type="InterPro" id="IPR043128">
    <property type="entry name" value="Rev_trsase/Diguanyl_cyclase"/>
</dbReference>
<evidence type="ECO:0000313" key="8">
    <source>
        <dbReference type="Proteomes" id="UP000243063"/>
    </source>
</evidence>
<organism evidence="7 8">
    <name type="scientific">Geopseudomonas guangdongensis</name>
    <dbReference type="NCBI Taxonomy" id="1245526"/>
    <lineage>
        <taxon>Bacteria</taxon>
        <taxon>Pseudomonadati</taxon>
        <taxon>Pseudomonadota</taxon>
        <taxon>Gammaproteobacteria</taxon>
        <taxon>Pseudomonadales</taxon>
        <taxon>Pseudomonadaceae</taxon>
        <taxon>Geopseudomonas</taxon>
    </lineage>
</organism>
<dbReference type="CDD" id="cd01948">
    <property type="entry name" value="EAL"/>
    <property type="match status" value="1"/>
</dbReference>
<feature type="transmembrane region" description="Helical" evidence="4">
    <location>
        <begin position="64"/>
        <end position="82"/>
    </location>
</feature>
<feature type="transmembrane region" description="Helical" evidence="4">
    <location>
        <begin position="103"/>
        <end position="126"/>
    </location>
</feature>
<evidence type="ECO:0000259" key="6">
    <source>
        <dbReference type="PROSITE" id="PS50887"/>
    </source>
</evidence>
<dbReference type="RefSeq" id="WP_090212661.1">
    <property type="nucleotide sequence ID" value="NZ_LT629780.1"/>
</dbReference>
<keyword evidence="4" id="KW-1133">Transmembrane helix</keyword>
<feature type="coiled-coil region" evidence="3">
    <location>
        <begin position="215"/>
        <end position="259"/>
    </location>
</feature>
<keyword evidence="8" id="KW-1185">Reference proteome</keyword>
<protein>
    <recommendedName>
        <fullName evidence="1">cyclic-guanylate-specific phosphodiesterase</fullName>
        <ecNumber evidence="1">3.1.4.52</ecNumber>
    </recommendedName>
</protein>
<dbReference type="AlphaFoldDB" id="A0A1H2F6C3"/>
<keyword evidence="4" id="KW-0472">Membrane</keyword>
<dbReference type="GO" id="GO:0071111">
    <property type="term" value="F:cyclic-guanylate-specific phosphodiesterase activity"/>
    <property type="evidence" value="ECO:0007669"/>
    <property type="project" value="UniProtKB-EC"/>
</dbReference>
<dbReference type="Gene3D" id="3.30.70.270">
    <property type="match status" value="1"/>
</dbReference>
<dbReference type="SMART" id="SM00052">
    <property type="entry name" value="EAL"/>
    <property type="match status" value="1"/>
</dbReference>
<evidence type="ECO:0000259" key="5">
    <source>
        <dbReference type="PROSITE" id="PS50883"/>
    </source>
</evidence>
<dbReference type="SUPFAM" id="SSF141868">
    <property type="entry name" value="EAL domain-like"/>
    <property type="match status" value="1"/>
</dbReference>
<feature type="domain" description="GGDEF" evidence="6">
    <location>
        <begin position="312"/>
        <end position="445"/>
    </location>
</feature>
<dbReference type="Proteomes" id="UP000243063">
    <property type="component" value="Chromosome I"/>
</dbReference>
<dbReference type="InterPro" id="IPR052155">
    <property type="entry name" value="Biofilm_reg_signaling"/>
</dbReference>
<reference evidence="8" key="1">
    <citation type="submission" date="2016-10" db="EMBL/GenBank/DDBJ databases">
        <authorList>
            <person name="Varghese N."/>
            <person name="Submissions S."/>
        </authorList>
    </citation>
    <scope>NUCLEOTIDE SEQUENCE [LARGE SCALE GENOMIC DNA]</scope>
    <source>
        <strain evidence="8">CCTCC 2012022</strain>
    </source>
</reference>
<dbReference type="FunFam" id="3.20.20.450:FF:000001">
    <property type="entry name" value="Cyclic di-GMP phosphodiesterase yahA"/>
    <property type="match status" value="1"/>
</dbReference>
<dbReference type="InterPro" id="IPR035919">
    <property type="entry name" value="EAL_sf"/>
</dbReference>
<dbReference type="PANTHER" id="PTHR44757">
    <property type="entry name" value="DIGUANYLATE CYCLASE DGCP"/>
    <property type="match status" value="1"/>
</dbReference>
<name>A0A1H2F6C3_9GAMM</name>
<gene>
    <name evidence="7" type="ORF">SAMN05216580_1044</name>
</gene>
<dbReference type="NCBIfam" id="TIGR00254">
    <property type="entry name" value="GGDEF"/>
    <property type="match status" value="1"/>
</dbReference>
<feature type="domain" description="EAL" evidence="5">
    <location>
        <begin position="454"/>
        <end position="710"/>
    </location>
</feature>
<proteinExistence type="predicted"/>
<keyword evidence="2" id="KW-0973">c-di-GMP</keyword>
<dbReference type="SMART" id="SM00267">
    <property type="entry name" value="GGDEF"/>
    <property type="match status" value="1"/>
</dbReference>
<dbReference type="EMBL" id="LT629780">
    <property type="protein sequence ID" value="SDU02877.1"/>
    <property type="molecule type" value="Genomic_DNA"/>
</dbReference>